<proteinExistence type="predicted"/>
<dbReference type="Proteomes" id="UP001501265">
    <property type="component" value="Unassembled WGS sequence"/>
</dbReference>
<evidence type="ECO:0000313" key="3">
    <source>
        <dbReference type="Proteomes" id="UP001501265"/>
    </source>
</evidence>
<reference evidence="3" key="1">
    <citation type="journal article" date="2019" name="Int. J. Syst. Evol. Microbiol.">
        <title>The Global Catalogue of Microorganisms (GCM) 10K type strain sequencing project: providing services to taxonomists for standard genome sequencing and annotation.</title>
        <authorList>
            <consortium name="The Broad Institute Genomics Platform"/>
            <consortium name="The Broad Institute Genome Sequencing Center for Infectious Disease"/>
            <person name="Wu L."/>
            <person name="Ma J."/>
        </authorList>
    </citation>
    <scope>NUCLEOTIDE SEQUENCE [LARGE SCALE GENOMIC DNA]</scope>
    <source>
        <strain evidence="3">JCM 18081</strain>
    </source>
</reference>
<organism evidence="2 3">
    <name type="scientific">Streptomyces ziwulingensis</name>
    <dbReference type="NCBI Taxonomy" id="1045501"/>
    <lineage>
        <taxon>Bacteria</taxon>
        <taxon>Bacillati</taxon>
        <taxon>Actinomycetota</taxon>
        <taxon>Actinomycetes</taxon>
        <taxon>Kitasatosporales</taxon>
        <taxon>Streptomycetaceae</taxon>
        <taxon>Streptomyces</taxon>
    </lineage>
</organism>
<protein>
    <recommendedName>
        <fullName evidence="4">Carrier domain-containing protein</fullName>
    </recommendedName>
</protein>
<name>A0ABP9C483_9ACTN</name>
<accession>A0ABP9C483</accession>
<evidence type="ECO:0008006" key="4">
    <source>
        <dbReference type="Google" id="ProtNLM"/>
    </source>
</evidence>
<dbReference type="EMBL" id="BAABIG010000034">
    <property type="protein sequence ID" value="GAA4804801.1"/>
    <property type="molecule type" value="Genomic_DNA"/>
</dbReference>
<sequence length="134" mass="14590">MGLDSLTWVRRLDAHQGTGQQPEAAMVLQFIGIDPDTAQSGSPTAWVDLDNSDIVLQSYTADDRTRTECGENTAPGHDRGIPAHETVIRVPVHLVPLLREACDAAERRAALQRPARSRAALSGASGDARRVRRR</sequence>
<evidence type="ECO:0000256" key="1">
    <source>
        <dbReference type="SAM" id="MobiDB-lite"/>
    </source>
</evidence>
<feature type="region of interest" description="Disordered" evidence="1">
    <location>
        <begin position="110"/>
        <end position="134"/>
    </location>
</feature>
<gene>
    <name evidence="2" type="ORF">GCM10023220_38070</name>
</gene>
<evidence type="ECO:0000313" key="2">
    <source>
        <dbReference type="EMBL" id="GAA4804801.1"/>
    </source>
</evidence>
<feature type="compositionally biased region" description="Low complexity" evidence="1">
    <location>
        <begin position="111"/>
        <end position="126"/>
    </location>
</feature>
<comment type="caution">
    <text evidence="2">The sequence shown here is derived from an EMBL/GenBank/DDBJ whole genome shotgun (WGS) entry which is preliminary data.</text>
</comment>
<keyword evidence="3" id="KW-1185">Reference proteome</keyword>